<protein>
    <recommendedName>
        <fullName evidence="6">Glycosyltransferase family 1 protein</fullName>
    </recommendedName>
</protein>
<dbReference type="GO" id="GO:0016757">
    <property type="term" value="F:glycosyltransferase activity"/>
    <property type="evidence" value="ECO:0007669"/>
    <property type="project" value="InterPro"/>
</dbReference>
<evidence type="ECO:0008006" key="6">
    <source>
        <dbReference type="Google" id="ProtNLM"/>
    </source>
</evidence>
<evidence type="ECO:0000313" key="4">
    <source>
        <dbReference type="EMBL" id="OGY34121.1"/>
    </source>
</evidence>
<evidence type="ECO:0000256" key="1">
    <source>
        <dbReference type="ARBA" id="ARBA00022679"/>
    </source>
</evidence>
<dbReference type="PANTHER" id="PTHR46401:SF2">
    <property type="entry name" value="GLYCOSYLTRANSFERASE WBBK-RELATED"/>
    <property type="match status" value="1"/>
</dbReference>
<dbReference type="FunFam" id="3.40.50.2000:FF:000119">
    <property type="entry name" value="Glycosyl transferase group 1"/>
    <property type="match status" value="1"/>
</dbReference>
<dbReference type="CDD" id="cd03809">
    <property type="entry name" value="GT4_MtfB-like"/>
    <property type="match status" value="1"/>
</dbReference>
<dbReference type="Proteomes" id="UP000177528">
    <property type="component" value="Unassembled WGS sequence"/>
</dbReference>
<name>A0A1G1X2V1_9BACT</name>
<dbReference type="InterPro" id="IPR001296">
    <property type="entry name" value="Glyco_trans_1"/>
</dbReference>
<dbReference type="PANTHER" id="PTHR46401">
    <property type="entry name" value="GLYCOSYLTRANSFERASE WBBK-RELATED"/>
    <property type="match status" value="1"/>
</dbReference>
<dbReference type="AlphaFoldDB" id="A0A1G1X2V1"/>
<dbReference type="Pfam" id="PF13439">
    <property type="entry name" value="Glyco_transf_4"/>
    <property type="match status" value="1"/>
</dbReference>
<comment type="caution">
    <text evidence="4">The sequence shown here is derived from an EMBL/GenBank/DDBJ whole genome shotgun (WGS) entry which is preliminary data.</text>
</comment>
<sequence>MRIAIDARAFWWTGIGRYIRNIVHEFAKDSHGHEFTLLVPEGREGDIMRELGDLDQLKPLGFKYVGVEPSYYSLKEQTKFLLQLNRLDIDLVHFTHFNVPLLYRRPYVVTIHDITRFIFPGQKSQSLFQQIAYEAVFAHAVKRARTLIAVSKTTLDDMKHLPITLPKNIAVIHEGIDPEFLTPVTPLLNQKLRLLLGTDKPYVLYVGVWMSHKNLVRLLQAFEVVRAQYPEMQLVITGKPVPGYSNLLQYVQEHGLEKNVIFPGFVPASLLPVLYANASLLVLPSLYEGFGLPPLEAAACGTPVVISNVSSMPELLQDAAEYINPESVEDISRGIIAVLADPEYAGRLVANGLAKSREYRWEITAQQHIRIYETALQ</sequence>
<organism evidence="4 5">
    <name type="scientific">Candidatus Andersenbacteria bacterium RIFCSPHIGHO2_12_FULL_45_11</name>
    <dbReference type="NCBI Taxonomy" id="1797281"/>
    <lineage>
        <taxon>Bacteria</taxon>
        <taxon>Candidatus Anderseniibacteriota</taxon>
    </lineage>
</organism>
<evidence type="ECO:0000259" key="2">
    <source>
        <dbReference type="Pfam" id="PF00534"/>
    </source>
</evidence>
<feature type="domain" description="Glycosyl transferase family 1" evidence="2">
    <location>
        <begin position="196"/>
        <end position="352"/>
    </location>
</feature>
<dbReference type="Pfam" id="PF00534">
    <property type="entry name" value="Glycos_transf_1"/>
    <property type="match status" value="1"/>
</dbReference>
<dbReference type="GO" id="GO:0009103">
    <property type="term" value="P:lipopolysaccharide biosynthetic process"/>
    <property type="evidence" value="ECO:0007669"/>
    <property type="project" value="TreeGrafter"/>
</dbReference>
<proteinExistence type="predicted"/>
<accession>A0A1G1X2V1</accession>
<reference evidence="4 5" key="1">
    <citation type="journal article" date="2016" name="Nat. Commun.">
        <title>Thousands of microbial genomes shed light on interconnected biogeochemical processes in an aquifer system.</title>
        <authorList>
            <person name="Anantharaman K."/>
            <person name="Brown C.T."/>
            <person name="Hug L.A."/>
            <person name="Sharon I."/>
            <person name="Castelle C.J."/>
            <person name="Probst A.J."/>
            <person name="Thomas B.C."/>
            <person name="Singh A."/>
            <person name="Wilkins M.J."/>
            <person name="Karaoz U."/>
            <person name="Brodie E.L."/>
            <person name="Williams K.H."/>
            <person name="Hubbard S.S."/>
            <person name="Banfield J.F."/>
        </authorList>
    </citation>
    <scope>NUCLEOTIDE SEQUENCE [LARGE SCALE GENOMIC DNA]</scope>
</reference>
<dbReference type="EMBL" id="MHHR01000022">
    <property type="protein sequence ID" value="OGY34121.1"/>
    <property type="molecule type" value="Genomic_DNA"/>
</dbReference>
<feature type="domain" description="Glycosyltransferase subfamily 4-like N-terminal" evidence="3">
    <location>
        <begin position="13"/>
        <end position="179"/>
    </location>
</feature>
<dbReference type="InterPro" id="IPR028098">
    <property type="entry name" value="Glyco_trans_4-like_N"/>
</dbReference>
<evidence type="ECO:0000313" key="5">
    <source>
        <dbReference type="Proteomes" id="UP000177528"/>
    </source>
</evidence>
<dbReference type="SUPFAM" id="SSF53756">
    <property type="entry name" value="UDP-Glycosyltransferase/glycogen phosphorylase"/>
    <property type="match status" value="1"/>
</dbReference>
<evidence type="ECO:0000259" key="3">
    <source>
        <dbReference type="Pfam" id="PF13439"/>
    </source>
</evidence>
<gene>
    <name evidence="4" type="ORF">A3D99_01860</name>
</gene>
<dbReference type="Gene3D" id="3.40.50.2000">
    <property type="entry name" value="Glycogen Phosphorylase B"/>
    <property type="match status" value="2"/>
</dbReference>
<keyword evidence="1" id="KW-0808">Transferase</keyword>